<protein>
    <submittedName>
        <fullName evidence="2">Uncharacterized protein</fullName>
    </submittedName>
</protein>
<keyword evidence="1" id="KW-0175">Coiled coil</keyword>
<dbReference type="AlphaFoldDB" id="A0A437SVP9"/>
<proteinExistence type="predicted"/>
<feature type="coiled-coil region" evidence="1">
    <location>
        <begin position="27"/>
        <end position="70"/>
    </location>
</feature>
<organism evidence="2 3">
    <name type="scientific">Lactobacillus xujianguonis</name>
    <dbReference type="NCBI Taxonomy" id="2495899"/>
    <lineage>
        <taxon>Bacteria</taxon>
        <taxon>Bacillati</taxon>
        <taxon>Bacillota</taxon>
        <taxon>Bacilli</taxon>
        <taxon>Lactobacillales</taxon>
        <taxon>Lactobacillaceae</taxon>
        <taxon>Lactobacillus</taxon>
    </lineage>
</organism>
<reference evidence="2 3" key="1">
    <citation type="submission" date="2018-12" db="EMBL/GenBank/DDBJ databases">
        <authorList>
            <person name="Meng J."/>
        </authorList>
    </citation>
    <scope>NUCLEOTIDE SEQUENCE [LARGE SCALE GENOMIC DNA]</scope>
    <source>
        <strain evidence="2 3">HT111-2</strain>
    </source>
</reference>
<dbReference type="RefSeq" id="WP_103662447.1">
    <property type="nucleotide sequence ID" value="NZ_ML136878.1"/>
</dbReference>
<sequence>MKKMSDMTEADFQKLLALVLNDLAIRRTLLENRESEVNEELRSLEKDRELEELDNQVQAVQADYDHYKEFVDPKFALDLDKYYRGIK</sequence>
<evidence type="ECO:0000313" key="3">
    <source>
        <dbReference type="Proteomes" id="UP000288291"/>
    </source>
</evidence>
<gene>
    <name evidence="2" type="ORF">EJK17_04510</name>
</gene>
<evidence type="ECO:0000313" key="2">
    <source>
        <dbReference type="EMBL" id="RVU70972.1"/>
    </source>
</evidence>
<dbReference type="Proteomes" id="UP000288291">
    <property type="component" value="Unassembled WGS sequence"/>
</dbReference>
<dbReference type="EMBL" id="RXIA01000010">
    <property type="protein sequence ID" value="RVU70972.1"/>
    <property type="molecule type" value="Genomic_DNA"/>
</dbReference>
<comment type="caution">
    <text evidence="2">The sequence shown here is derived from an EMBL/GenBank/DDBJ whole genome shotgun (WGS) entry which is preliminary data.</text>
</comment>
<keyword evidence="3" id="KW-1185">Reference proteome</keyword>
<name>A0A437SVP9_9LACO</name>
<evidence type="ECO:0000256" key="1">
    <source>
        <dbReference type="SAM" id="Coils"/>
    </source>
</evidence>
<accession>A0A437SVP9</accession>